<dbReference type="AlphaFoldDB" id="A0A6C0CH97"/>
<proteinExistence type="predicted"/>
<name>A0A6C0CH97_9ZZZZ</name>
<sequence length="173" mass="20323">MSYNVFQTMAREHPNKYPARMGMPWSSSEKHNLIMDLKMGKSIEKIADEHQRTVGGINSYRKKMVEELYSKGKQLNEIKEVTRFSTPEIEYFISKIATKEENEARLQELQDSFPSFGKVELETISKRVSEILKDSIISKLERRIEELEKSSTIHKEEDTAMFDVWDIDEYYGK</sequence>
<protein>
    <submittedName>
        <fullName evidence="1">Uncharacterized protein</fullName>
    </submittedName>
</protein>
<evidence type="ECO:0000313" key="1">
    <source>
        <dbReference type="EMBL" id="QHT03811.1"/>
    </source>
</evidence>
<dbReference type="EMBL" id="MN739417">
    <property type="protein sequence ID" value="QHT03811.1"/>
    <property type="molecule type" value="Genomic_DNA"/>
</dbReference>
<organism evidence="1">
    <name type="scientific">viral metagenome</name>
    <dbReference type="NCBI Taxonomy" id="1070528"/>
    <lineage>
        <taxon>unclassified sequences</taxon>
        <taxon>metagenomes</taxon>
        <taxon>organismal metagenomes</taxon>
    </lineage>
</organism>
<reference evidence="1" key="1">
    <citation type="journal article" date="2020" name="Nature">
        <title>Giant virus diversity and host interactions through global metagenomics.</title>
        <authorList>
            <person name="Schulz F."/>
            <person name="Roux S."/>
            <person name="Paez-Espino D."/>
            <person name="Jungbluth S."/>
            <person name="Walsh D.A."/>
            <person name="Denef V.J."/>
            <person name="McMahon K.D."/>
            <person name="Konstantinidis K.T."/>
            <person name="Eloe-Fadrosh E.A."/>
            <person name="Kyrpides N.C."/>
            <person name="Woyke T."/>
        </authorList>
    </citation>
    <scope>NUCLEOTIDE SEQUENCE</scope>
    <source>
        <strain evidence="1">GVMAG-M-3300021120-1</strain>
    </source>
</reference>
<accession>A0A6C0CH97</accession>